<reference evidence="2 3" key="1">
    <citation type="journal article" date="2015" name="Genome Biol. Evol.">
        <title>Comparative Genomics of a Bacterivorous Green Alga Reveals Evolutionary Causalities and Consequences of Phago-Mixotrophic Mode of Nutrition.</title>
        <authorList>
            <person name="Burns J.A."/>
            <person name="Paasch A."/>
            <person name="Narechania A."/>
            <person name="Kim E."/>
        </authorList>
    </citation>
    <scope>NUCLEOTIDE SEQUENCE [LARGE SCALE GENOMIC DNA]</scope>
    <source>
        <strain evidence="2 3">PLY_AMNH</strain>
    </source>
</reference>
<accession>A0AAE0KNJ6</accession>
<gene>
    <name evidence="2" type="ORF">CYMTET_35720</name>
</gene>
<dbReference type="SUPFAM" id="SSF103473">
    <property type="entry name" value="MFS general substrate transporter"/>
    <property type="match status" value="1"/>
</dbReference>
<protein>
    <submittedName>
        <fullName evidence="2">Uncharacterized protein</fullName>
    </submittedName>
</protein>
<dbReference type="AlphaFoldDB" id="A0AAE0KNJ6"/>
<feature type="transmembrane region" description="Helical" evidence="1">
    <location>
        <begin position="280"/>
        <end position="299"/>
    </location>
</feature>
<dbReference type="Proteomes" id="UP001190700">
    <property type="component" value="Unassembled WGS sequence"/>
</dbReference>
<feature type="transmembrane region" description="Helical" evidence="1">
    <location>
        <begin position="90"/>
        <end position="107"/>
    </location>
</feature>
<organism evidence="2 3">
    <name type="scientific">Cymbomonas tetramitiformis</name>
    <dbReference type="NCBI Taxonomy" id="36881"/>
    <lineage>
        <taxon>Eukaryota</taxon>
        <taxon>Viridiplantae</taxon>
        <taxon>Chlorophyta</taxon>
        <taxon>Pyramimonadophyceae</taxon>
        <taxon>Pyramimonadales</taxon>
        <taxon>Pyramimonadaceae</taxon>
        <taxon>Cymbomonas</taxon>
    </lineage>
</organism>
<proteinExistence type="predicted"/>
<feature type="transmembrane region" description="Helical" evidence="1">
    <location>
        <begin position="6"/>
        <end position="25"/>
    </location>
</feature>
<feature type="transmembrane region" description="Helical" evidence="1">
    <location>
        <begin position="113"/>
        <end position="134"/>
    </location>
</feature>
<feature type="transmembrane region" description="Helical" evidence="1">
    <location>
        <begin position="154"/>
        <end position="176"/>
    </location>
</feature>
<keyword evidence="1" id="KW-0812">Transmembrane</keyword>
<feature type="transmembrane region" description="Helical" evidence="1">
    <location>
        <begin position="188"/>
        <end position="207"/>
    </location>
</feature>
<feature type="transmembrane region" description="Helical" evidence="1">
    <location>
        <begin position="341"/>
        <end position="362"/>
    </location>
</feature>
<keyword evidence="3" id="KW-1185">Reference proteome</keyword>
<evidence type="ECO:0000313" key="2">
    <source>
        <dbReference type="EMBL" id="KAK3255093.1"/>
    </source>
</evidence>
<evidence type="ECO:0000313" key="3">
    <source>
        <dbReference type="Proteomes" id="UP001190700"/>
    </source>
</evidence>
<keyword evidence="1" id="KW-1133">Transmembrane helix</keyword>
<sequence length="453" mass="49582">MSSDELRLFFVVCFAFGVYYLVLYASVFAGRFVECGVDTAGSSWRSEFGTDCGEKRAYNFVIDSSQFGALCLAQLARAGGYVNKNLRRDALACFACLILLSWLAVYRRTSSTWYAFAAIRAAIVTVPGTVLPALKMRLLHAVKPSERDKWNNWLTFGVNAVYLAYSPLAMLSTGVMAPYLKQREWRTLFGSSLILLSFACGVVWLNVDDARRPGAISGHGEERSVSSDDRALGAQKQAEISLGKQLRTRAWYFAVPYFIALPQSHVGIQAASYMKGNRHVSFLVVQGAVTLSKLLLVIPSRFATDMLPIQSAATVSFAFVCACEASLKWNSPWASSDWFEWVVLAFVACAYVLNGLVINMYFHKTYTILETTERNVAVMSASAATSFAAALAPLVQALAEKDQFASAIVALSHACVALVLNVDRAWPLSEKGVAVGTPASDSGARRKYRTVTL</sequence>
<keyword evidence="1" id="KW-0472">Membrane</keyword>
<feature type="transmembrane region" description="Helical" evidence="1">
    <location>
        <begin position="374"/>
        <end position="398"/>
    </location>
</feature>
<dbReference type="InterPro" id="IPR036259">
    <property type="entry name" value="MFS_trans_sf"/>
</dbReference>
<comment type="caution">
    <text evidence="2">The sequence shown here is derived from an EMBL/GenBank/DDBJ whole genome shotgun (WGS) entry which is preliminary data.</text>
</comment>
<feature type="transmembrane region" description="Helical" evidence="1">
    <location>
        <begin position="404"/>
        <end position="422"/>
    </location>
</feature>
<name>A0AAE0KNJ6_9CHLO</name>
<dbReference type="EMBL" id="LGRX02022861">
    <property type="protein sequence ID" value="KAK3255093.1"/>
    <property type="molecule type" value="Genomic_DNA"/>
</dbReference>
<evidence type="ECO:0000256" key="1">
    <source>
        <dbReference type="SAM" id="Phobius"/>
    </source>
</evidence>